<reference evidence="1" key="1">
    <citation type="submission" date="2022-01" db="EMBL/GenBank/DDBJ databases">
        <authorList>
            <person name="Lagorce A."/>
        </authorList>
    </citation>
    <scope>NUCLEOTIDE SEQUENCE</scope>
    <source>
        <strain evidence="1">Th15_F1_A12</strain>
    </source>
</reference>
<sequence length="264" mass="30666">MIQDTINFDQFIKTLSNEDKIALLSNDEIEPSLDVTQMVYNEIENSHLYRLLCDEDGLELSFQSWEALVYHARCLQLNRRVAYHKSFTQIGLGDVVYFEFEQYEGLDGRHDEFLQWARSHQLDGRTYHSNVWESILNHYITNVVDKLVVESEAIHLSLLAIPGVRNHVCLTNSDLKNHSQTIAYFNKRKLKAKGINEINVTTDNTEIESIIGHLNFDWCRVQRESTESVQFKLCALFAGMYLLEVDTADNRKLKTYEPNTLTLI</sequence>
<dbReference type="RefSeq" id="WP_409589407.1">
    <property type="nucleotide sequence ID" value="NZ_CAKMTZ010000085.1"/>
</dbReference>
<proteinExistence type="predicted"/>
<comment type="caution">
    <text evidence="1">The sequence shown here is derived from an EMBL/GenBank/DDBJ whole genome shotgun (WGS) entry which is preliminary data.</text>
</comment>
<organism evidence="1 2">
    <name type="scientific">Vibrio jasicida</name>
    <dbReference type="NCBI Taxonomy" id="766224"/>
    <lineage>
        <taxon>Bacteria</taxon>
        <taxon>Pseudomonadati</taxon>
        <taxon>Pseudomonadota</taxon>
        <taxon>Gammaproteobacteria</taxon>
        <taxon>Vibrionales</taxon>
        <taxon>Vibrionaceae</taxon>
        <taxon>Vibrio</taxon>
    </lineage>
</organism>
<accession>A0AAU9QSM3</accession>
<protein>
    <submittedName>
        <fullName evidence="1">Uncharacterized protein</fullName>
    </submittedName>
</protein>
<dbReference type="AlphaFoldDB" id="A0AAU9QSM3"/>
<dbReference type="EMBL" id="CAKMUD010000086">
    <property type="protein sequence ID" value="CAH1597459.1"/>
    <property type="molecule type" value="Genomic_DNA"/>
</dbReference>
<evidence type="ECO:0000313" key="1">
    <source>
        <dbReference type="EMBL" id="CAH1597459.1"/>
    </source>
</evidence>
<dbReference type="Proteomes" id="UP001295462">
    <property type="component" value="Unassembled WGS sequence"/>
</dbReference>
<name>A0AAU9QSM3_9VIBR</name>
<gene>
    <name evidence="1" type="ORF">THF1A12_320060</name>
</gene>
<evidence type="ECO:0000313" key="2">
    <source>
        <dbReference type="Proteomes" id="UP001295462"/>
    </source>
</evidence>